<name>A0AAE6KSY9_MYXXA</name>
<dbReference type="InterPro" id="IPR000891">
    <property type="entry name" value="PYR_CT"/>
</dbReference>
<dbReference type="Pfam" id="PF00682">
    <property type="entry name" value="HMGL-like"/>
    <property type="match status" value="1"/>
</dbReference>
<dbReference type="NCBIfam" id="NF004283">
    <property type="entry name" value="PRK05692.1"/>
    <property type="match status" value="1"/>
</dbReference>
<gene>
    <name evidence="5" type="ORF">BHS09_18510</name>
</gene>
<reference evidence="5 6" key="1">
    <citation type="journal article" date="2019" name="Science">
        <title>Social genes are selection hotspots in kin groups of a soil microbe.</title>
        <authorList>
            <person name="Wielgoss S."/>
            <person name="Wolfensberger R."/>
            <person name="Sun L."/>
            <person name="Fiegna F."/>
            <person name="Velicer G.J."/>
        </authorList>
    </citation>
    <scope>NUCLEOTIDE SEQUENCE [LARGE SCALE GENOMIC DNA]</scope>
    <source>
        <strain evidence="5 6">MC3.5.9c15</strain>
    </source>
</reference>
<dbReference type="Gene3D" id="3.20.20.70">
    <property type="entry name" value="Aldolase class I"/>
    <property type="match status" value="1"/>
</dbReference>
<evidence type="ECO:0000256" key="3">
    <source>
        <dbReference type="ARBA" id="ARBA00023239"/>
    </source>
</evidence>
<evidence type="ECO:0000259" key="4">
    <source>
        <dbReference type="PROSITE" id="PS50991"/>
    </source>
</evidence>
<dbReference type="GO" id="GO:0046872">
    <property type="term" value="F:metal ion binding"/>
    <property type="evidence" value="ECO:0007669"/>
    <property type="project" value="UniProtKB-KW"/>
</dbReference>
<dbReference type="PROSITE" id="PS50991">
    <property type="entry name" value="PYR_CT"/>
    <property type="match status" value="1"/>
</dbReference>
<protein>
    <submittedName>
        <fullName evidence="5">Hydroxymethylglutaryl-CoA lyase</fullName>
    </submittedName>
</protein>
<dbReference type="GO" id="GO:0046951">
    <property type="term" value="P:ketone body biosynthetic process"/>
    <property type="evidence" value="ECO:0007669"/>
    <property type="project" value="TreeGrafter"/>
</dbReference>
<dbReference type="GO" id="GO:0004419">
    <property type="term" value="F:hydroxymethylglutaryl-CoA lyase activity"/>
    <property type="evidence" value="ECO:0007669"/>
    <property type="project" value="TreeGrafter"/>
</dbReference>
<dbReference type="InterPro" id="IPR043594">
    <property type="entry name" value="HMGL"/>
</dbReference>
<evidence type="ECO:0000313" key="5">
    <source>
        <dbReference type="EMBL" id="QDE68813.1"/>
    </source>
</evidence>
<sequence>MAEMQEHSRARLGWLGQLPKQVDVYEVGPRDGLQNELRTLPTRDKARLINALVAAGEKRIEVTSFVSPKWIPQLADAEELLRLVGRREGVVFSALVPNLKGLERAKDAGLEEAAVFISASEAHSKKNINKSIAEAVVGAREVTASALQAGMRVRGYLSTVWGCPYEGDVPVERVVDICRQLVDAGIYQLSLGDTIGIGTPRQTEVLLEALLKHIPVEKLALHLHDTRGTALANALVGLSAGVTTFDASIGGLGGCPYAPGAAGNLATEDAVFMLHGMGVDTGINLDRLVEAGEIAQELIGRKLAGKYLQAALGEREKKAARRAQT</sequence>
<dbReference type="Proteomes" id="UP000320179">
    <property type="component" value="Chromosome"/>
</dbReference>
<feature type="domain" description="Pyruvate carboxyltransferase" evidence="4">
    <location>
        <begin position="22"/>
        <end position="289"/>
    </location>
</feature>
<keyword evidence="3 5" id="KW-0456">Lyase</keyword>
<evidence type="ECO:0000256" key="2">
    <source>
        <dbReference type="ARBA" id="ARBA00022723"/>
    </source>
</evidence>
<dbReference type="RefSeq" id="WP_140798512.1">
    <property type="nucleotide sequence ID" value="NZ_CP017172.1"/>
</dbReference>
<evidence type="ECO:0000313" key="6">
    <source>
        <dbReference type="Proteomes" id="UP000320179"/>
    </source>
</evidence>
<organism evidence="5 6">
    <name type="scientific">Myxococcus xanthus</name>
    <dbReference type="NCBI Taxonomy" id="34"/>
    <lineage>
        <taxon>Bacteria</taxon>
        <taxon>Pseudomonadati</taxon>
        <taxon>Myxococcota</taxon>
        <taxon>Myxococcia</taxon>
        <taxon>Myxococcales</taxon>
        <taxon>Cystobacterineae</taxon>
        <taxon>Myxococcaceae</taxon>
        <taxon>Myxococcus</taxon>
    </lineage>
</organism>
<dbReference type="CDD" id="cd07938">
    <property type="entry name" value="DRE_TIM_HMGL"/>
    <property type="match status" value="1"/>
</dbReference>
<dbReference type="FunFam" id="3.20.20.70:FF:000071">
    <property type="entry name" value="Hydroxymethylglutaryl-CoA lyase"/>
    <property type="match status" value="1"/>
</dbReference>
<evidence type="ECO:0000256" key="1">
    <source>
        <dbReference type="ARBA" id="ARBA00009405"/>
    </source>
</evidence>
<dbReference type="GO" id="GO:0006552">
    <property type="term" value="P:L-leucine catabolic process"/>
    <property type="evidence" value="ECO:0007669"/>
    <property type="project" value="TreeGrafter"/>
</dbReference>
<dbReference type="SUPFAM" id="SSF51569">
    <property type="entry name" value="Aldolase"/>
    <property type="match status" value="1"/>
</dbReference>
<proteinExistence type="inferred from homology"/>
<comment type="similarity">
    <text evidence="1">Belongs to the HMG-CoA lyase family.</text>
</comment>
<dbReference type="PANTHER" id="PTHR42738:SF7">
    <property type="entry name" value="HYDROXYMETHYLGLUTARYL-COA LYASE"/>
    <property type="match status" value="1"/>
</dbReference>
<accession>A0AAE6KSY9</accession>
<dbReference type="EMBL" id="CP017174">
    <property type="protein sequence ID" value="QDE68813.1"/>
    <property type="molecule type" value="Genomic_DNA"/>
</dbReference>
<dbReference type="PANTHER" id="PTHR42738">
    <property type="entry name" value="HYDROXYMETHYLGLUTARYL-COA LYASE"/>
    <property type="match status" value="1"/>
</dbReference>
<keyword evidence="2" id="KW-0479">Metal-binding</keyword>
<dbReference type="InterPro" id="IPR013785">
    <property type="entry name" value="Aldolase_TIM"/>
</dbReference>
<dbReference type="AlphaFoldDB" id="A0AAE6KSY9"/>